<dbReference type="EMBL" id="CAQQ02034656">
    <property type="status" value="NOT_ANNOTATED_CDS"/>
    <property type="molecule type" value="Genomic_DNA"/>
</dbReference>
<dbReference type="HOGENOM" id="CLU_2925266_0_0_1"/>
<reference evidence="1" key="2">
    <citation type="submission" date="2015-06" db="UniProtKB">
        <authorList>
            <consortium name="EnsemblMetazoa"/>
        </authorList>
    </citation>
    <scope>IDENTIFICATION</scope>
</reference>
<keyword evidence="2" id="KW-1185">Reference proteome</keyword>
<accession>T1GRZ4</accession>
<dbReference type="AlphaFoldDB" id="T1GRZ4"/>
<name>T1GRZ4_MEGSC</name>
<proteinExistence type="predicted"/>
<sequence>MCFPCFVGSLKLKFLAGLDTGYNASENETNCELNLLSVIGSLSSSHRAKPFFDEPPSCTEV</sequence>
<evidence type="ECO:0000313" key="2">
    <source>
        <dbReference type="Proteomes" id="UP000015102"/>
    </source>
</evidence>
<evidence type="ECO:0000313" key="1">
    <source>
        <dbReference type="EnsemblMetazoa" id="MESCA006441-PA"/>
    </source>
</evidence>
<dbReference type="EMBL" id="CAQQ02034657">
    <property type="status" value="NOT_ANNOTATED_CDS"/>
    <property type="molecule type" value="Genomic_DNA"/>
</dbReference>
<organism evidence="1 2">
    <name type="scientific">Megaselia scalaris</name>
    <name type="common">Humpbacked fly</name>
    <name type="synonym">Phora scalaris</name>
    <dbReference type="NCBI Taxonomy" id="36166"/>
    <lineage>
        <taxon>Eukaryota</taxon>
        <taxon>Metazoa</taxon>
        <taxon>Ecdysozoa</taxon>
        <taxon>Arthropoda</taxon>
        <taxon>Hexapoda</taxon>
        <taxon>Insecta</taxon>
        <taxon>Pterygota</taxon>
        <taxon>Neoptera</taxon>
        <taxon>Endopterygota</taxon>
        <taxon>Diptera</taxon>
        <taxon>Brachycera</taxon>
        <taxon>Muscomorpha</taxon>
        <taxon>Platypezoidea</taxon>
        <taxon>Phoridae</taxon>
        <taxon>Megaseliini</taxon>
        <taxon>Megaselia</taxon>
    </lineage>
</organism>
<dbReference type="Proteomes" id="UP000015102">
    <property type="component" value="Unassembled WGS sequence"/>
</dbReference>
<reference evidence="2" key="1">
    <citation type="submission" date="2013-02" db="EMBL/GenBank/DDBJ databases">
        <authorList>
            <person name="Hughes D."/>
        </authorList>
    </citation>
    <scope>NUCLEOTIDE SEQUENCE</scope>
    <source>
        <strain>Durham</strain>
        <strain evidence="2">NC isolate 2 -- Noor lab</strain>
    </source>
</reference>
<dbReference type="EnsemblMetazoa" id="MESCA006441-RA">
    <property type="protein sequence ID" value="MESCA006441-PA"/>
    <property type="gene ID" value="MESCA006441"/>
</dbReference>
<protein>
    <submittedName>
        <fullName evidence="1">Uncharacterized protein</fullName>
    </submittedName>
</protein>